<name>A0A382FB12_9ZZZZ</name>
<proteinExistence type="inferred from homology"/>
<dbReference type="PANTHER" id="PTHR30033:SF1">
    <property type="entry name" value="FLAGELLAR HOOK-ASSOCIATED PROTEIN 1"/>
    <property type="match status" value="1"/>
</dbReference>
<evidence type="ECO:0000256" key="1">
    <source>
        <dbReference type="ARBA" id="ARBA00004365"/>
    </source>
</evidence>
<dbReference type="SUPFAM" id="SSF64518">
    <property type="entry name" value="Phase 1 flagellin"/>
    <property type="match status" value="1"/>
</dbReference>
<dbReference type="GO" id="GO:0044780">
    <property type="term" value="P:bacterial-type flagellum assembly"/>
    <property type="evidence" value="ECO:0007669"/>
    <property type="project" value="InterPro"/>
</dbReference>
<protein>
    <submittedName>
        <fullName evidence="8">Uncharacterized protein</fullName>
    </submittedName>
</protein>
<keyword evidence="4" id="KW-0964">Secreted</keyword>
<feature type="domain" description="Flagellar basal-body/hook protein C-terminal" evidence="6">
    <location>
        <begin position="422"/>
        <end position="461"/>
    </location>
</feature>
<evidence type="ECO:0000256" key="5">
    <source>
        <dbReference type="ARBA" id="ARBA00023143"/>
    </source>
</evidence>
<evidence type="ECO:0000259" key="7">
    <source>
        <dbReference type="Pfam" id="PF22638"/>
    </source>
</evidence>
<accession>A0A382FB12</accession>
<dbReference type="GO" id="GO:0005198">
    <property type="term" value="F:structural molecule activity"/>
    <property type="evidence" value="ECO:0007669"/>
    <property type="project" value="InterPro"/>
</dbReference>
<comment type="subcellular location">
    <subcellularLocation>
        <location evidence="1">Bacterial flagellum</location>
    </subcellularLocation>
    <subcellularLocation>
        <location evidence="2">Secreted</location>
    </subcellularLocation>
</comment>
<evidence type="ECO:0000313" key="8">
    <source>
        <dbReference type="EMBL" id="SVB59865.1"/>
    </source>
</evidence>
<comment type="similarity">
    <text evidence="3">Belongs to the flagella basal body rod proteins family.</text>
</comment>
<dbReference type="PRINTS" id="PR01005">
    <property type="entry name" value="FLGHOOKAP1"/>
</dbReference>
<dbReference type="InterPro" id="IPR002371">
    <property type="entry name" value="FlgK"/>
</dbReference>
<dbReference type="GO" id="GO:0009424">
    <property type="term" value="C:bacterial-type flagellum hook"/>
    <property type="evidence" value="ECO:0007669"/>
    <property type="project" value="InterPro"/>
</dbReference>
<dbReference type="EMBL" id="UINC01048834">
    <property type="protein sequence ID" value="SVB59865.1"/>
    <property type="molecule type" value="Genomic_DNA"/>
</dbReference>
<evidence type="ECO:0000256" key="2">
    <source>
        <dbReference type="ARBA" id="ARBA00004613"/>
    </source>
</evidence>
<dbReference type="AlphaFoldDB" id="A0A382FB12"/>
<dbReference type="Pfam" id="PF06429">
    <property type="entry name" value="Flg_bbr_C"/>
    <property type="match status" value="1"/>
</dbReference>
<dbReference type="InterPro" id="IPR053927">
    <property type="entry name" value="FlgK_helical"/>
</dbReference>
<dbReference type="NCBIfam" id="TIGR02492">
    <property type="entry name" value="flgK_ends"/>
    <property type="match status" value="1"/>
</dbReference>
<dbReference type="Pfam" id="PF22638">
    <property type="entry name" value="FlgK_D1"/>
    <property type="match status" value="1"/>
</dbReference>
<organism evidence="8">
    <name type="scientific">marine metagenome</name>
    <dbReference type="NCBI Taxonomy" id="408172"/>
    <lineage>
        <taxon>unclassified sequences</taxon>
        <taxon>metagenomes</taxon>
        <taxon>ecological metagenomes</taxon>
    </lineage>
</organism>
<sequence>MEVLFNEGSGRSLNDALSLFFSSIHDLATNARGLPERVDLISKAEHLASTFNQTGNQLFTIQRNIDATIETEVAEINTLTTQIGKLNESIHANEPTSQYKANDLRDNRDRLVKELSKKIDIQLVQESDNQISLTLKDGTALVLKDQVFDLSTSINANNESFNDVYIDTGSTTKNITSTIKGGELRGYLDMRDTEVESILDKTNILSGSFIQEFNSIHREGFGIDGSSGLDFFTPLDVTVDHDADNTGTAVVSMTNASPTTVSVDEFEIAFTGTNAFTLNNLTTNASSGTFTFNRGGTFNIKDGFAVTISGTAISGDKVTFSVSEDAASLMSVSSTITADGQKIAAGTTTNGDGANALLMADLQNTLSFNSVTWSGSGSGSYTFDEYYNAVVSTIGIGSFSAQATLRQQEGIMLQLNSRRESISGVSIDEEMIKMIKFQQAYNASARMISVVDEMLDALNRM</sequence>
<dbReference type="InterPro" id="IPR010930">
    <property type="entry name" value="Flg_bb/hook_C_dom"/>
</dbReference>
<evidence type="ECO:0000259" key="6">
    <source>
        <dbReference type="Pfam" id="PF06429"/>
    </source>
</evidence>
<evidence type="ECO:0000256" key="3">
    <source>
        <dbReference type="ARBA" id="ARBA00009677"/>
    </source>
</evidence>
<gene>
    <name evidence="8" type="ORF">METZ01_LOCUS212719</name>
</gene>
<dbReference type="PANTHER" id="PTHR30033">
    <property type="entry name" value="FLAGELLAR HOOK-ASSOCIATED PROTEIN 1"/>
    <property type="match status" value="1"/>
</dbReference>
<dbReference type="GO" id="GO:0005576">
    <property type="term" value="C:extracellular region"/>
    <property type="evidence" value="ECO:0007669"/>
    <property type="project" value="UniProtKB-SubCell"/>
</dbReference>
<reference evidence="8" key="1">
    <citation type="submission" date="2018-05" db="EMBL/GenBank/DDBJ databases">
        <authorList>
            <person name="Lanie J.A."/>
            <person name="Ng W.-L."/>
            <person name="Kazmierczak K.M."/>
            <person name="Andrzejewski T.M."/>
            <person name="Davidsen T.M."/>
            <person name="Wayne K.J."/>
            <person name="Tettelin H."/>
            <person name="Glass J.I."/>
            <person name="Rusch D."/>
            <person name="Podicherti R."/>
            <person name="Tsui H.-C.T."/>
            <person name="Winkler M.E."/>
        </authorList>
    </citation>
    <scope>NUCLEOTIDE SEQUENCE</scope>
</reference>
<evidence type="ECO:0000256" key="4">
    <source>
        <dbReference type="ARBA" id="ARBA00022525"/>
    </source>
</evidence>
<keyword evidence="5" id="KW-0975">Bacterial flagellum</keyword>
<feature type="domain" description="Flagellar hook-associated protein FlgK helical" evidence="7">
    <location>
        <begin position="1"/>
        <end position="232"/>
    </location>
</feature>